<gene>
    <name evidence="2" type="ORF">Q5761_00645</name>
</gene>
<dbReference type="EMBL" id="CP132508">
    <property type="protein sequence ID" value="WPD19214.1"/>
    <property type="molecule type" value="Genomic_DNA"/>
</dbReference>
<organism evidence="2 3">
    <name type="scientific">Thermaerobacter composti</name>
    <dbReference type="NCBI Taxonomy" id="554949"/>
    <lineage>
        <taxon>Bacteria</taxon>
        <taxon>Bacillati</taxon>
        <taxon>Bacillota</taxon>
        <taxon>Clostridia</taxon>
        <taxon>Eubacteriales</taxon>
        <taxon>Clostridiales Family XVII. Incertae Sedis</taxon>
        <taxon>Thermaerobacter</taxon>
    </lineage>
</organism>
<proteinExistence type="predicted"/>
<evidence type="ECO:0000313" key="3">
    <source>
        <dbReference type="Proteomes" id="UP001304683"/>
    </source>
</evidence>
<keyword evidence="1" id="KW-0472">Membrane</keyword>
<name>A0ABZ0QNZ4_9FIRM</name>
<dbReference type="Proteomes" id="UP001304683">
    <property type="component" value="Chromosome"/>
</dbReference>
<sequence>MNEFTNWPDVALGAAAGLWGLLCGAVNYGLVAGPVRRMASTVDREEIATLQQRVLGRYLLRMVLSFASLLVVFWVTGRPVAILSALAGLLVAGDVPLFLSTRARRERA</sequence>
<evidence type="ECO:0000256" key="1">
    <source>
        <dbReference type="SAM" id="Phobius"/>
    </source>
</evidence>
<feature type="transmembrane region" description="Helical" evidence="1">
    <location>
        <begin position="54"/>
        <end position="75"/>
    </location>
</feature>
<protein>
    <recommendedName>
        <fullName evidence="4">ATP synthase subunit I</fullName>
    </recommendedName>
</protein>
<dbReference type="RefSeq" id="WP_318750801.1">
    <property type="nucleotide sequence ID" value="NZ_CP132508.1"/>
</dbReference>
<evidence type="ECO:0000313" key="2">
    <source>
        <dbReference type="EMBL" id="WPD19214.1"/>
    </source>
</evidence>
<accession>A0ABZ0QNZ4</accession>
<feature type="transmembrane region" description="Helical" evidence="1">
    <location>
        <begin position="81"/>
        <end position="99"/>
    </location>
</feature>
<keyword evidence="3" id="KW-1185">Reference proteome</keyword>
<feature type="transmembrane region" description="Helical" evidence="1">
    <location>
        <begin position="12"/>
        <end position="33"/>
    </location>
</feature>
<keyword evidence="1" id="KW-1133">Transmembrane helix</keyword>
<evidence type="ECO:0008006" key="4">
    <source>
        <dbReference type="Google" id="ProtNLM"/>
    </source>
</evidence>
<keyword evidence="1" id="KW-0812">Transmembrane</keyword>
<reference evidence="2 3" key="1">
    <citation type="submission" date="2023-08" db="EMBL/GenBank/DDBJ databases">
        <title>Genome sequence of Thermaerobacter compostii strain Ins1, a spore-forming filamentous bacterium isolated from a deep geothermal reservoir.</title>
        <authorList>
            <person name="Bregnard D."/>
            <person name="Gonzalez D."/>
            <person name="Junier P."/>
        </authorList>
    </citation>
    <scope>NUCLEOTIDE SEQUENCE [LARGE SCALE GENOMIC DNA]</scope>
    <source>
        <strain evidence="2 3">Ins1</strain>
    </source>
</reference>